<proteinExistence type="predicted"/>
<evidence type="ECO:0000313" key="2">
    <source>
        <dbReference type="EMBL" id="PMS18184.1"/>
    </source>
</evidence>
<dbReference type="AlphaFoldDB" id="A0A2N7VM00"/>
<keyword evidence="3" id="KW-1185">Reference proteome</keyword>
<feature type="domain" description="Nucleotide modification associated" evidence="1">
    <location>
        <begin position="2"/>
        <end position="265"/>
    </location>
</feature>
<dbReference type="RefSeq" id="WP_102646842.1">
    <property type="nucleotide sequence ID" value="NZ_PNYA01000016.1"/>
</dbReference>
<dbReference type="OrthoDB" id="9772090at2"/>
<accession>A0A2N7VM00</accession>
<protein>
    <recommendedName>
        <fullName evidence="1">Nucleotide modification associated domain-containing protein</fullName>
    </recommendedName>
</protein>
<dbReference type="EMBL" id="PNYA01000016">
    <property type="protein sequence ID" value="PMS18184.1"/>
    <property type="molecule type" value="Genomic_DNA"/>
</dbReference>
<reference evidence="2 3" key="1">
    <citation type="submission" date="2018-01" db="EMBL/GenBank/DDBJ databases">
        <title>Whole genome analyses suggest that Burkholderia sensu lato contains two further novel genera in the rhizoxinica-symbiotica group Mycetohabitans gen. nov., and Trinickia gen. nov.: implications for the evolution of diazotrophy and nodulation in the Burkholderiaceae.</title>
        <authorList>
            <person name="Estrada-de los Santos P."/>
            <person name="Palmer M."/>
            <person name="Chavez-Ramirez B."/>
            <person name="Beukes C."/>
            <person name="Steenkamp E.T."/>
            <person name="Hirsch A.M."/>
            <person name="Manyaka P."/>
            <person name="Maluk M."/>
            <person name="Lafos M."/>
            <person name="Crook M."/>
            <person name="Gross E."/>
            <person name="Simon M.F."/>
            <person name="Bueno dos Reis Junior F."/>
            <person name="Poole P.S."/>
            <person name="Venter S.N."/>
            <person name="James E.K."/>
        </authorList>
    </citation>
    <scope>NUCLEOTIDE SEQUENCE [LARGE SCALE GENOMIC DNA]</scope>
    <source>
        <strain evidence="2 3">GIMN1.004</strain>
    </source>
</reference>
<dbReference type="InterPro" id="IPR041135">
    <property type="entry name" value="Nmad3"/>
</dbReference>
<dbReference type="Pfam" id="PF18754">
    <property type="entry name" value="Nmad3"/>
    <property type="match status" value="1"/>
</dbReference>
<sequence length="284" mass="31446">MKVVFSRKGFDQQSGGMASPILPDGRLIALPIPSGHDLTTIDNLGLPDLDLDVMLRDLSCERHSSKSTVHYDPDLGGNHTAVIPGWRPAFGQTGAAQGHLFNNGVGAGDVFLFFGWFRQVEKFSGRWRFVPRAPDLHVIFGWLEVDEVLPVVTDRAGSLRRHPWIATHPHVALPERHTNPRNTLYVGRERSAYIKGLGGGRFPSLRPSLQLTRQGLSRSFWSLPSWFEPKGRKPLTYHPAADCWEVAGDRVTLKTAAKGQEFVIDGNAYPELEPWVANLIGGTA</sequence>
<organism evidence="2 3">
    <name type="scientific">Trinickia dabaoshanensis</name>
    <dbReference type="NCBI Taxonomy" id="564714"/>
    <lineage>
        <taxon>Bacteria</taxon>
        <taxon>Pseudomonadati</taxon>
        <taxon>Pseudomonadota</taxon>
        <taxon>Betaproteobacteria</taxon>
        <taxon>Burkholderiales</taxon>
        <taxon>Burkholderiaceae</taxon>
        <taxon>Trinickia</taxon>
    </lineage>
</organism>
<evidence type="ECO:0000313" key="3">
    <source>
        <dbReference type="Proteomes" id="UP000235616"/>
    </source>
</evidence>
<evidence type="ECO:0000259" key="1">
    <source>
        <dbReference type="Pfam" id="PF18754"/>
    </source>
</evidence>
<name>A0A2N7VM00_9BURK</name>
<gene>
    <name evidence="2" type="ORF">C0Z18_18005</name>
</gene>
<dbReference type="Proteomes" id="UP000235616">
    <property type="component" value="Unassembled WGS sequence"/>
</dbReference>
<comment type="caution">
    <text evidence="2">The sequence shown here is derived from an EMBL/GenBank/DDBJ whole genome shotgun (WGS) entry which is preliminary data.</text>
</comment>